<dbReference type="GO" id="GO:0004497">
    <property type="term" value="F:monooxygenase activity"/>
    <property type="evidence" value="ECO:0007669"/>
    <property type="project" value="UniProtKB-KW"/>
</dbReference>
<dbReference type="PROSITE" id="PS00086">
    <property type="entry name" value="CYTOCHROME_P450"/>
    <property type="match status" value="1"/>
</dbReference>
<dbReference type="PANTHER" id="PTHR24305:SF78">
    <property type="entry name" value="P450, PUTATIVE (EUROFUNG)-RELATED"/>
    <property type="match status" value="1"/>
</dbReference>
<dbReference type="PRINTS" id="PR00385">
    <property type="entry name" value="P450"/>
</dbReference>
<keyword evidence="2 4" id="KW-0479">Metal-binding</keyword>
<dbReference type="Proteomes" id="UP001140510">
    <property type="component" value="Unassembled WGS sequence"/>
</dbReference>
<dbReference type="Gene3D" id="1.10.630.10">
    <property type="entry name" value="Cytochrome P450"/>
    <property type="match status" value="1"/>
</dbReference>
<evidence type="ECO:0008006" key="8">
    <source>
        <dbReference type="Google" id="ProtNLM"/>
    </source>
</evidence>
<dbReference type="GO" id="GO:0005506">
    <property type="term" value="F:iron ion binding"/>
    <property type="evidence" value="ECO:0007669"/>
    <property type="project" value="InterPro"/>
</dbReference>
<organism evidence="6 7">
    <name type="scientific">Didymella pomorum</name>
    <dbReference type="NCBI Taxonomy" id="749634"/>
    <lineage>
        <taxon>Eukaryota</taxon>
        <taxon>Fungi</taxon>
        <taxon>Dikarya</taxon>
        <taxon>Ascomycota</taxon>
        <taxon>Pezizomycotina</taxon>
        <taxon>Dothideomycetes</taxon>
        <taxon>Pleosporomycetidae</taxon>
        <taxon>Pleosporales</taxon>
        <taxon>Pleosporineae</taxon>
        <taxon>Didymellaceae</taxon>
        <taxon>Didymella</taxon>
    </lineage>
</organism>
<dbReference type="Pfam" id="PF00067">
    <property type="entry name" value="p450"/>
    <property type="match status" value="1"/>
</dbReference>
<dbReference type="InterPro" id="IPR002401">
    <property type="entry name" value="Cyt_P450_E_grp-I"/>
</dbReference>
<evidence type="ECO:0000313" key="6">
    <source>
        <dbReference type="EMBL" id="KAJ4398618.1"/>
    </source>
</evidence>
<name>A0A9W8Z624_9PLEO</name>
<dbReference type="PRINTS" id="PR00463">
    <property type="entry name" value="EP450I"/>
</dbReference>
<keyword evidence="5" id="KW-0503">Monooxygenase</keyword>
<protein>
    <recommendedName>
        <fullName evidence="8">Cytochrome P450</fullName>
    </recommendedName>
</protein>
<dbReference type="InterPro" id="IPR017972">
    <property type="entry name" value="Cyt_P450_CS"/>
</dbReference>
<keyword evidence="3 4" id="KW-0408">Iron</keyword>
<evidence type="ECO:0000256" key="3">
    <source>
        <dbReference type="ARBA" id="ARBA00023004"/>
    </source>
</evidence>
<reference evidence="6" key="1">
    <citation type="submission" date="2022-10" db="EMBL/GenBank/DDBJ databases">
        <title>Tapping the CABI collections for fungal endophytes: first genome assemblies for Collariella, Neodidymelliopsis, Ascochyta clinopodiicola, Didymella pomorum, Didymosphaeria variabile, Neocosmospora piperis and Neocucurbitaria cava.</title>
        <authorList>
            <person name="Hill R."/>
        </authorList>
    </citation>
    <scope>NUCLEOTIDE SEQUENCE</scope>
    <source>
        <strain evidence="6">IMI 355091</strain>
    </source>
</reference>
<feature type="binding site" description="axial binding residue" evidence="4">
    <location>
        <position position="294"/>
    </location>
    <ligand>
        <name>heme</name>
        <dbReference type="ChEBI" id="CHEBI:30413"/>
    </ligand>
    <ligandPart>
        <name>Fe</name>
        <dbReference type="ChEBI" id="CHEBI:18248"/>
    </ligandPart>
</feature>
<dbReference type="GO" id="GO:0020037">
    <property type="term" value="F:heme binding"/>
    <property type="evidence" value="ECO:0007669"/>
    <property type="project" value="InterPro"/>
</dbReference>
<dbReference type="GO" id="GO:0016705">
    <property type="term" value="F:oxidoreductase activity, acting on paired donors, with incorporation or reduction of molecular oxygen"/>
    <property type="evidence" value="ECO:0007669"/>
    <property type="project" value="InterPro"/>
</dbReference>
<proteinExistence type="inferred from homology"/>
<gene>
    <name evidence="6" type="ORF">N0V91_010050</name>
</gene>
<sequence length="359" mass="40252">MLTSQVFPIYEPRIKGKADVLIEQLRRLSGNAVDSTAWSMFYSFDVMGEVGFGRDFDNLSTGKEHPGIQVMHSVIGFLGVLAPVPWLLNVLGSIPGASRTLIDFETIFQKVLAQKEAPSDVVSWILRATKDKDAPAVPTRRALTEDTRSVVIAGSDTTASTLANILFYLAEDTDCQRKVRRLLDGAMPEGYSSWDYAAVRKISYLDDIINETLRLKPAVITGVPRETPPQGLQIGKVWIPGHVNVVVPMLPIQRDPRWWEKPNEFIPERWSERSIEMGTRDAPWLPFNQGLHHCAGKDVALLTLRTAMAAIVQNFDITFAPQESKDSKRAFDRQFLSPVLMTPRPLHLIFTARDQEGQE</sequence>
<comment type="caution">
    <text evidence="6">The sequence shown here is derived from an EMBL/GenBank/DDBJ whole genome shotgun (WGS) entry which is preliminary data.</text>
</comment>
<dbReference type="SUPFAM" id="SSF48264">
    <property type="entry name" value="Cytochrome P450"/>
    <property type="match status" value="1"/>
</dbReference>
<keyword evidence="4 5" id="KW-0349">Heme</keyword>
<dbReference type="AlphaFoldDB" id="A0A9W8Z624"/>
<keyword evidence="7" id="KW-1185">Reference proteome</keyword>
<dbReference type="OrthoDB" id="6692864at2759"/>
<evidence type="ECO:0000256" key="2">
    <source>
        <dbReference type="ARBA" id="ARBA00022723"/>
    </source>
</evidence>
<dbReference type="InterPro" id="IPR001128">
    <property type="entry name" value="Cyt_P450"/>
</dbReference>
<evidence type="ECO:0000256" key="1">
    <source>
        <dbReference type="ARBA" id="ARBA00001971"/>
    </source>
</evidence>
<evidence type="ECO:0000256" key="4">
    <source>
        <dbReference type="PIRSR" id="PIRSR602401-1"/>
    </source>
</evidence>
<dbReference type="InterPro" id="IPR036396">
    <property type="entry name" value="Cyt_P450_sf"/>
</dbReference>
<dbReference type="InterPro" id="IPR050121">
    <property type="entry name" value="Cytochrome_P450_monoxygenase"/>
</dbReference>
<accession>A0A9W8Z624</accession>
<comment type="similarity">
    <text evidence="5">Belongs to the cytochrome P450 family.</text>
</comment>
<evidence type="ECO:0000313" key="7">
    <source>
        <dbReference type="Proteomes" id="UP001140510"/>
    </source>
</evidence>
<comment type="cofactor">
    <cofactor evidence="1 4">
        <name>heme</name>
        <dbReference type="ChEBI" id="CHEBI:30413"/>
    </cofactor>
</comment>
<dbReference type="PANTHER" id="PTHR24305">
    <property type="entry name" value="CYTOCHROME P450"/>
    <property type="match status" value="1"/>
</dbReference>
<dbReference type="EMBL" id="JAPEVA010000125">
    <property type="protein sequence ID" value="KAJ4398618.1"/>
    <property type="molecule type" value="Genomic_DNA"/>
</dbReference>
<evidence type="ECO:0000256" key="5">
    <source>
        <dbReference type="RuleBase" id="RU000461"/>
    </source>
</evidence>
<keyword evidence="5" id="KW-0560">Oxidoreductase</keyword>